<protein>
    <submittedName>
        <fullName evidence="4">Uncharacterized protein</fullName>
    </submittedName>
</protein>
<reference evidence="4 5" key="1">
    <citation type="submission" date="2020-07" db="EMBL/GenBank/DDBJ databases">
        <authorList>
            <person name="Zhuang K."/>
            <person name="Ran Y."/>
        </authorList>
    </citation>
    <scope>NUCLEOTIDE SEQUENCE [LARGE SCALE GENOMIC DNA]</scope>
    <source>
        <strain evidence="4 5">WCH-YHL-001</strain>
    </source>
</reference>
<feature type="compositionally biased region" description="Low complexity" evidence="1">
    <location>
        <begin position="1080"/>
        <end position="1093"/>
    </location>
</feature>
<organism evidence="4 5">
    <name type="scientific">Nocardia huaxiensis</name>
    <dbReference type="NCBI Taxonomy" id="2755382"/>
    <lineage>
        <taxon>Bacteria</taxon>
        <taxon>Bacillati</taxon>
        <taxon>Actinomycetota</taxon>
        <taxon>Actinomycetes</taxon>
        <taxon>Mycobacteriales</taxon>
        <taxon>Nocardiaceae</taxon>
        <taxon>Nocardia</taxon>
    </lineage>
</organism>
<feature type="compositionally biased region" description="Basic and acidic residues" evidence="1">
    <location>
        <begin position="1061"/>
        <end position="1077"/>
    </location>
</feature>
<dbReference type="InterPro" id="IPR057746">
    <property type="entry name" value="CpnT-like_N"/>
</dbReference>
<feature type="region of interest" description="Disordered" evidence="1">
    <location>
        <begin position="1387"/>
        <end position="1407"/>
    </location>
</feature>
<feature type="compositionally biased region" description="Basic and acidic residues" evidence="1">
    <location>
        <begin position="913"/>
        <end position="936"/>
    </location>
</feature>
<feature type="compositionally biased region" description="Polar residues" evidence="1">
    <location>
        <begin position="994"/>
        <end position="1006"/>
    </location>
</feature>
<feature type="compositionally biased region" description="Basic and acidic residues" evidence="1">
    <location>
        <begin position="590"/>
        <end position="602"/>
    </location>
</feature>
<dbReference type="Pfam" id="PF15644">
    <property type="entry name" value="Gln_amidase"/>
    <property type="match status" value="1"/>
</dbReference>
<feature type="region of interest" description="Disordered" evidence="1">
    <location>
        <begin position="363"/>
        <end position="602"/>
    </location>
</feature>
<feature type="compositionally biased region" description="Basic and acidic residues" evidence="1">
    <location>
        <begin position="563"/>
        <end position="572"/>
    </location>
</feature>
<dbReference type="Proteomes" id="UP000515512">
    <property type="component" value="Chromosome"/>
</dbReference>
<sequence length="2024" mass="215976">MTLGFPQLPGVLGWLQDFLIGHWPEGDEDAMRRVAQHWSDAADALEKLQQPADLTMNAALAAIDGKIGDAMSSYWQQLVGGDGSDLKKIIGNCESYAKQLEQGATDIEYTKLTIYVSVGTIVAMAFIPGVGWAVDAVAANAVRLAVRMAVQQLIARLGVRGAAYAAERAAVAAIAKASGTVVRQTLPELIAKQALIGAALGGGTDAAVQGIQFGMGTRDDFNFQSLFLSTGAGAVAGSIAGTLGERAAISLTPRLAETNAAASVIAMGAAQVPGNVLGNAAAATTMAAATGNPIDMHAVAHGAGGGLISKPAGPHGGSTVEAGGQGGTSAGNGIPAVKDTTVHAVDQPVVTVSAAATTAPVVDSAPHSTLPAGHGNPVVAHPDSPSSGQPVAAASNPAHQGGAGQPVVGDRGVTGAGAPTTTAPDRAPGAATTTHGGGTPAPDRNLPAGATRMPADNVGRPEITSRPETSARPETQSPATRAETPARSGEKSFGTGEQPGRSPESPATGKPGEPTHGVNPEHVRTPAEEGGPAGDRDTGDGESPASHSRNADEGGEPPASNDHTGHPVDSRPEPGAPDDTTGHEAPGLPEHPHEPLELTDHDRKLIDKFADKHGLSAEEVVRGIETGKLELGSYAIWPKPPDAVPTPDKLTAEYLNQVIDQLRENPLERQRYTSAEPESFRAGCPDTELPGSLTRSMPEHALDNSVSPIDSDRIEVNHESDGLSPMWRDQSAGDAYLDPKNALFRMDSRGTEIFEHGFAPRDPANLNISAHVGDAGSGRPDGFVSLSRSAEHTVLRDQFQLSGNDLARLAAEGKVERLPDGTYRQMRYMHELYTPHGIDVDATYHDATAHSRYNTGGHQEAEILAPGGISGDSVYRTWPRETIYDPNGNILSSRVGEPIHNPDFAHLNNSRFAESHERGGVADESHSQAPRDRAVPEELATPERLVTDRDGSGSLPEHGTAPKDDGHPDSPVPAPDTAHRVRQDAQPENDGTAPVSSAPRSENPPVQTVPDYSAPLSPHTNLPPTQHAPHAPDVAPVAQSPVHTAHEQSPQPAPRTNPVEHAPHQPDSRAPEQRAPRPDQQSAQQSPHAQQQAPHERGPVEAVPARTTAHPDGLGTHPNSPQPRTVSPHEVRQANQIRQVREWYRTQPPEGGRVTPVPIDHSPNGKPAYDFHRHPDAHGGPIAVTSIKVHVTFDGTVTPEHVARVWEHAQLATDLAFNHGQRLLSGDRVMVDLVHTSDPSTAHLNIHVTDAPGPWHPNSHPDAMAQQLREHLGLFAEPDRSGFGPEEIRQLSNDIAKANTPAALDGLRDTRSFGREQLQQVEKPEYQHAVEDALRDGNRFLVGADPRDNPYGRLINDGGPEQPGRSNDCLDNSLAALSSFNGRPEVAAPRWPDRLPDGSIDNRSGERGGLQRAAEWIGGEVQSYNDGRPVKDQFQALHNWIEQLGPGSSALVYNQWHAVDSAVQPLFHENGTPKIDGAHATVVVYPRDASGPVWWDPQLSRFSDTPPSYLADRSAHMEFMTVDPQGGPHGAGTAPHHEPAGAVPGRDLPGPGVRDDLDRARLGVPPETHPRADRPEPGSGPGELRGEQEHGGGDRAPEPAPTHDRGDVRRGDPGGPTDRQTDLPTPAEREHPTTPGRFDHDPVPGANRIDSTTGPDHGIPADHRQEHPRVPADSTHGSERGVVDGLAPESGRPLAEPGDVPGVGPDRTADADRDLDSDGSEFGAEVDTSTPEYQRTREADFDHLVDRNQDLRQSGLEAVRELNNGSDPAADGVRRPDGRTITTLLYRMDSGSAGEEFGYSGDGHDWPPANETHALPKEEYRLFESKEVALYNPRDEGNGPSIKPRLHDSEVKLLEELSRRHLEELSGLDREAVDDAIRKSVRKIAGWDRRGFPEIPDGPEGDTLRQRQRIADEIYEDMREYPRYPQGLEGEAMRARHRIVEAVRLLNEAAASAASNAGRQHVPFTVHDISGDVRMVVDLPAGRDYPPAEQICGSCQDVIVAYQEAFPGIRIEVRNLKHEELWNE</sequence>
<feature type="compositionally biased region" description="Low complexity" evidence="1">
    <location>
        <begin position="416"/>
        <end position="434"/>
    </location>
</feature>
<feature type="compositionally biased region" description="Basic and acidic residues" evidence="1">
    <location>
        <begin position="1659"/>
        <end position="1682"/>
    </location>
</feature>
<feature type="compositionally biased region" description="Basic and acidic residues" evidence="1">
    <location>
        <begin position="1707"/>
        <end position="1716"/>
    </location>
</feature>
<feature type="region of interest" description="Disordered" evidence="1">
    <location>
        <begin position="913"/>
        <end position="1132"/>
    </location>
</feature>
<dbReference type="Gene3D" id="3.90.210.10">
    <property type="entry name" value="Heat-Labile Enterotoxin, subunit A"/>
    <property type="match status" value="1"/>
</dbReference>
<name>A0A7D6ZIX7_9NOCA</name>
<evidence type="ECO:0000313" key="5">
    <source>
        <dbReference type="Proteomes" id="UP000515512"/>
    </source>
</evidence>
<feature type="domain" description="Outer membrane channel protein CpnT-like N-terminal" evidence="3">
    <location>
        <begin position="22"/>
        <end position="142"/>
    </location>
</feature>
<feature type="region of interest" description="Disordered" evidence="1">
    <location>
        <begin position="1520"/>
        <end position="1740"/>
    </location>
</feature>
<evidence type="ECO:0000259" key="2">
    <source>
        <dbReference type="Pfam" id="PF15644"/>
    </source>
</evidence>
<accession>A0A7D6ZIX7</accession>
<evidence type="ECO:0000256" key="1">
    <source>
        <dbReference type="SAM" id="MobiDB-lite"/>
    </source>
</evidence>
<gene>
    <name evidence="4" type="ORF">H0264_37675</name>
</gene>
<evidence type="ECO:0000259" key="3">
    <source>
        <dbReference type="Pfam" id="PF25547"/>
    </source>
</evidence>
<feature type="domain" description="Tox-PL" evidence="2">
    <location>
        <begin position="1369"/>
        <end position="1498"/>
    </location>
</feature>
<feature type="compositionally biased region" description="Low complexity" evidence="1">
    <location>
        <begin position="1027"/>
        <end position="1038"/>
    </location>
</feature>
<dbReference type="RefSeq" id="WP_181581958.1">
    <property type="nucleotide sequence ID" value="NZ_CP059399.1"/>
</dbReference>
<dbReference type="KEGG" id="nhu:H0264_37675"/>
<keyword evidence="5" id="KW-1185">Reference proteome</keyword>
<proteinExistence type="predicted"/>
<evidence type="ECO:0000313" key="4">
    <source>
        <dbReference type="EMBL" id="QLY30760.1"/>
    </source>
</evidence>
<dbReference type="Pfam" id="PF25547">
    <property type="entry name" value="WXG100_2"/>
    <property type="match status" value="1"/>
</dbReference>
<feature type="compositionally biased region" description="Basic and acidic residues" evidence="1">
    <location>
        <begin position="1584"/>
        <end position="1612"/>
    </location>
</feature>
<feature type="compositionally biased region" description="Basic and acidic residues" evidence="1">
    <location>
        <begin position="1627"/>
        <end position="1642"/>
    </location>
</feature>
<feature type="region of interest" description="Disordered" evidence="1">
    <location>
        <begin position="308"/>
        <end position="335"/>
    </location>
</feature>
<dbReference type="InterPro" id="IPR028908">
    <property type="entry name" value="Tox-PL_dom"/>
</dbReference>
<dbReference type="EMBL" id="CP059399">
    <property type="protein sequence ID" value="QLY30760.1"/>
    <property type="molecule type" value="Genomic_DNA"/>
</dbReference>